<dbReference type="SUPFAM" id="SSF46689">
    <property type="entry name" value="Homeodomain-like"/>
    <property type="match status" value="2"/>
</dbReference>
<dbReference type="SUPFAM" id="SSF52317">
    <property type="entry name" value="Class I glutamine amidotransferase-like"/>
    <property type="match status" value="1"/>
</dbReference>
<evidence type="ECO:0000256" key="4">
    <source>
        <dbReference type="SAM" id="MobiDB-lite"/>
    </source>
</evidence>
<dbReference type="RefSeq" id="WP_050672493.1">
    <property type="nucleotide sequence ID" value="NZ_CAKZKN010000028.1"/>
</dbReference>
<dbReference type="STRING" id="481446.NIT7645_00247"/>
<evidence type="ECO:0000256" key="1">
    <source>
        <dbReference type="ARBA" id="ARBA00023015"/>
    </source>
</evidence>
<dbReference type="InterPro" id="IPR029062">
    <property type="entry name" value="Class_I_gatase-like"/>
</dbReference>
<dbReference type="GO" id="GO:0003700">
    <property type="term" value="F:DNA-binding transcription factor activity"/>
    <property type="evidence" value="ECO:0007669"/>
    <property type="project" value="InterPro"/>
</dbReference>
<dbReference type="PROSITE" id="PS00041">
    <property type="entry name" value="HTH_ARAC_FAMILY_1"/>
    <property type="match status" value="1"/>
</dbReference>
<reference evidence="6 7" key="1">
    <citation type="submission" date="2015-05" db="EMBL/GenBank/DDBJ databases">
        <authorList>
            <person name="Rodrigo-Torres Lidia"/>
            <person name="Arahal R.David."/>
        </authorList>
    </citation>
    <scope>NUCLEOTIDE SEQUENCE [LARGE SCALE GENOMIC DNA]</scope>
    <source>
        <strain evidence="6 7">CECT 7321</strain>
    </source>
</reference>
<dbReference type="GO" id="GO:0043565">
    <property type="term" value="F:sequence-specific DNA binding"/>
    <property type="evidence" value="ECO:0007669"/>
    <property type="project" value="InterPro"/>
</dbReference>
<evidence type="ECO:0000256" key="2">
    <source>
        <dbReference type="ARBA" id="ARBA00023125"/>
    </source>
</evidence>
<dbReference type="Pfam" id="PF12833">
    <property type="entry name" value="HTH_18"/>
    <property type="match status" value="1"/>
</dbReference>
<dbReference type="Gene3D" id="1.10.10.60">
    <property type="entry name" value="Homeodomain-like"/>
    <property type="match status" value="1"/>
</dbReference>
<dbReference type="PANTHER" id="PTHR43130">
    <property type="entry name" value="ARAC-FAMILY TRANSCRIPTIONAL REGULATOR"/>
    <property type="match status" value="1"/>
</dbReference>
<name>A0A0H5D982_9RHOB</name>
<evidence type="ECO:0000313" key="6">
    <source>
        <dbReference type="EMBL" id="CRL09705.1"/>
    </source>
</evidence>
<organism evidence="6 7">
    <name type="scientific">Phaeobacter italicus</name>
    <dbReference type="NCBI Taxonomy" id="481446"/>
    <lineage>
        <taxon>Bacteria</taxon>
        <taxon>Pseudomonadati</taxon>
        <taxon>Pseudomonadota</taxon>
        <taxon>Alphaproteobacteria</taxon>
        <taxon>Rhodobacterales</taxon>
        <taxon>Roseobacteraceae</taxon>
        <taxon>Phaeobacter</taxon>
    </lineage>
</organism>
<evidence type="ECO:0000259" key="5">
    <source>
        <dbReference type="PROSITE" id="PS01124"/>
    </source>
</evidence>
<dbReference type="InterPro" id="IPR018062">
    <property type="entry name" value="HTH_AraC-typ_CS"/>
</dbReference>
<feature type="domain" description="HTH araC/xylS-type" evidence="5">
    <location>
        <begin position="222"/>
        <end position="320"/>
    </location>
</feature>
<dbReference type="Gene3D" id="3.40.50.880">
    <property type="match status" value="1"/>
</dbReference>
<dbReference type="InterPro" id="IPR009057">
    <property type="entry name" value="Homeodomain-like_sf"/>
</dbReference>
<keyword evidence="1" id="KW-0805">Transcription regulation</keyword>
<evidence type="ECO:0000256" key="3">
    <source>
        <dbReference type="ARBA" id="ARBA00023163"/>
    </source>
</evidence>
<feature type="region of interest" description="Disordered" evidence="4">
    <location>
        <begin position="339"/>
        <end position="363"/>
    </location>
</feature>
<dbReference type="OrthoDB" id="9793400at2"/>
<sequence length="363" mass="38697">MKSAKNILQPENQPLKTAVLVLDESNTLSFAAAVDPMRAANRLAGRGAFDWDYITATSEPAMLTSGLSVPGIPLARLQGCELLIVIAGFQLARHATPSLLAGLRRIAAGGATIAGIDGGPWLMAEAGLLDGHPATTHWEDLDNFASRFPGVQCRNDRFTLSEGRMTSGGATPAIEMMLHIIGSRHGAGFASRVAGLFLYDGPGSAERPQSRLGSSKHSSLTARANALMEAALDDPKPLSEIAEELGTSTRSLQQQFRLRLNTTPQDHYLQLRMAEARRLVTDTDLPLMEVAMATGFNSQSSFARAFRTAHGTTARELRQASLGATAPTRLAASKPLFSQAPLSQGQSTLRQSGPLPRHSTGSY</sequence>
<accession>A0A0H5D982</accession>
<dbReference type="SMART" id="SM00342">
    <property type="entry name" value="HTH_ARAC"/>
    <property type="match status" value="1"/>
</dbReference>
<keyword evidence="7" id="KW-1185">Reference proteome</keyword>
<dbReference type="CDD" id="cd03136">
    <property type="entry name" value="GATase1_AraC_ArgR_like"/>
    <property type="match status" value="1"/>
</dbReference>
<feature type="compositionally biased region" description="Polar residues" evidence="4">
    <location>
        <begin position="340"/>
        <end position="351"/>
    </location>
</feature>
<gene>
    <name evidence="6" type="primary">cdhR_2</name>
    <name evidence="6" type="ORF">NIT7321_00539</name>
</gene>
<proteinExistence type="predicted"/>
<dbReference type="PANTHER" id="PTHR43130:SF3">
    <property type="entry name" value="HTH-TYPE TRANSCRIPTIONAL REGULATOR RV1931C"/>
    <property type="match status" value="1"/>
</dbReference>
<keyword evidence="3" id="KW-0804">Transcription</keyword>
<protein>
    <submittedName>
        <fullName evidence="6">Carnitine catabolism transcriptional activator</fullName>
    </submittedName>
</protein>
<dbReference type="InterPro" id="IPR018060">
    <property type="entry name" value="HTH_AraC"/>
</dbReference>
<dbReference type="Pfam" id="PF01965">
    <property type="entry name" value="DJ-1_PfpI"/>
    <property type="match status" value="1"/>
</dbReference>
<dbReference type="InterPro" id="IPR002818">
    <property type="entry name" value="DJ-1/PfpI"/>
</dbReference>
<dbReference type="AlphaFoldDB" id="A0A0H5D982"/>
<dbReference type="Proteomes" id="UP000043764">
    <property type="component" value="Unassembled WGS sequence"/>
</dbReference>
<evidence type="ECO:0000313" key="7">
    <source>
        <dbReference type="Proteomes" id="UP000043764"/>
    </source>
</evidence>
<dbReference type="EMBL" id="CVRL01000005">
    <property type="protein sequence ID" value="CRL09705.1"/>
    <property type="molecule type" value="Genomic_DNA"/>
</dbReference>
<dbReference type="PROSITE" id="PS01124">
    <property type="entry name" value="HTH_ARAC_FAMILY_2"/>
    <property type="match status" value="1"/>
</dbReference>
<dbReference type="InterPro" id="IPR052158">
    <property type="entry name" value="INH-QAR"/>
</dbReference>
<keyword evidence="2" id="KW-0238">DNA-binding</keyword>